<dbReference type="RefSeq" id="WP_338528499.1">
    <property type="nucleotide sequence ID" value="NZ_CP030941.1"/>
</dbReference>
<accession>A0ABY5ME15</accession>
<evidence type="ECO:0000313" key="3">
    <source>
        <dbReference type="Proteomes" id="UP001342418"/>
    </source>
</evidence>
<dbReference type="Proteomes" id="UP001342418">
    <property type="component" value="Chromosome"/>
</dbReference>
<reference evidence="2 3" key="1">
    <citation type="submission" date="2018-07" db="EMBL/GenBank/DDBJ databases">
        <title>Genome sequence of Nitratireductor thuwali#1536.</title>
        <authorList>
            <person name="Michoud G."/>
            <person name="Merlino G."/>
            <person name="Sefrji F.O."/>
            <person name="Daffonchio D."/>
        </authorList>
    </citation>
    <scope>NUCLEOTIDE SEQUENCE [LARGE SCALE GENOMIC DNA]</scope>
    <source>
        <strain evidence="3">Nit1536</strain>
    </source>
</reference>
<name>A0ABY5ME15_9HYPH</name>
<evidence type="ECO:0008006" key="4">
    <source>
        <dbReference type="Google" id="ProtNLM"/>
    </source>
</evidence>
<dbReference type="EMBL" id="CP030941">
    <property type="protein sequence ID" value="UUP16042.1"/>
    <property type="molecule type" value="Genomic_DNA"/>
</dbReference>
<evidence type="ECO:0000313" key="2">
    <source>
        <dbReference type="EMBL" id="UUP16042.1"/>
    </source>
</evidence>
<keyword evidence="3" id="KW-1185">Reference proteome</keyword>
<evidence type="ECO:0000256" key="1">
    <source>
        <dbReference type="SAM" id="MobiDB-lite"/>
    </source>
</evidence>
<protein>
    <recommendedName>
        <fullName evidence="4">DUF1127 domain-containing protein</fullName>
    </recommendedName>
</protein>
<sequence length="62" mass="7488">MTIHTRITSYLRRRAALWERRRTERFIQNLPAEVQKDIGWPGSDNGRSSNQQASLSHWEHRW</sequence>
<gene>
    <name evidence="2" type="ORF">NTH_00482</name>
</gene>
<organism evidence="2 3">
    <name type="scientific">Nitratireductor thuwali</name>
    <dbReference type="NCBI Taxonomy" id="2267699"/>
    <lineage>
        <taxon>Bacteria</taxon>
        <taxon>Pseudomonadati</taxon>
        <taxon>Pseudomonadota</taxon>
        <taxon>Alphaproteobacteria</taxon>
        <taxon>Hyphomicrobiales</taxon>
        <taxon>Phyllobacteriaceae</taxon>
        <taxon>Nitratireductor</taxon>
    </lineage>
</organism>
<feature type="compositionally biased region" description="Polar residues" evidence="1">
    <location>
        <begin position="45"/>
        <end position="55"/>
    </location>
</feature>
<proteinExistence type="predicted"/>
<feature type="region of interest" description="Disordered" evidence="1">
    <location>
        <begin position="36"/>
        <end position="62"/>
    </location>
</feature>